<proteinExistence type="predicted"/>
<reference evidence="8" key="1">
    <citation type="submission" date="2016-03" db="UniProtKB">
        <authorList>
            <consortium name="WormBaseParasite"/>
        </authorList>
    </citation>
    <scope>IDENTIFICATION</scope>
</reference>
<dbReference type="Proteomes" id="UP000046393">
    <property type="component" value="Unplaced"/>
</dbReference>
<dbReference type="GO" id="GO:0003730">
    <property type="term" value="F:mRNA 3'-UTR binding"/>
    <property type="evidence" value="ECO:0007669"/>
    <property type="project" value="TreeGrafter"/>
</dbReference>
<keyword evidence="7" id="KW-1185">Reference proteome</keyword>
<feature type="domain" description="C3H1-type" evidence="6">
    <location>
        <begin position="66"/>
        <end position="89"/>
    </location>
</feature>
<dbReference type="InterPro" id="IPR045877">
    <property type="entry name" value="ZFP36-like"/>
</dbReference>
<organism evidence="7 8">
    <name type="scientific">Syphacia muris</name>
    <dbReference type="NCBI Taxonomy" id="451379"/>
    <lineage>
        <taxon>Eukaryota</taxon>
        <taxon>Metazoa</taxon>
        <taxon>Ecdysozoa</taxon>
        <taxon>Nematoda</taxon>
        <taxon>Chromadorea</taxon>
        <taxon>Rhabditida</taxon>
        <taxon>Spirurina</taxon>
        <taxon>Oxyuridomorpha</taxon>
        <taxon>Oxyuroidea</taxon>
        <taxon>Oxyuridae</taxon>
        <taxon>Syphacia</taxon>
    </lineage>
</organism>
<dbReference type="AlphaFoldDB" id="A0A0N5ADH9"/>
<dbReference type="PANTHER" id="PTHR12547:SF71">
    <property type="entry name" value="CCCH-TYPE ZINC FINGER PROTEIN MOE-3-RELATED"/>
    <property type="match status" value="1"/>
</dbReference>
<protein>
    <submittedName>
        <fullName evidence="8">C3H1-type domain-containing protein</fullName>
    </submittedName>
</protein>
<name>A0A0N5ADH9_9BILA</name>
<evidence type="ECO:0000256" key="4">
    <source>
        <dbReference type="ARBA" id="ARBA00022833"/>
    </source>
</evidence>
<dbReference type="WBParaSite" id="SMUV_0000223101-mRNA-1">
    <property type="protein sequence ID" value="SMUV_0000223101-mRNA-1"/>
    <property type="gene ID" value="SMUV_0000223101"/>
</dbReference>
<evidence type="ECO:0000256" key="2">
    <source>
        <dbReference type="ARBA" id="ARBA00022737"/>
    </source>
</evidence>
<dbReference type="InterPro" id="IPR000571">
    <property type="entry name" value="Znf_CCCH"/>
</dbReference>
<evidence type="ECO:0000313" key="7">
    <source>
        <dbReference type="Proteomes" id="UP000046393"/>
    </source>
</evidence>
<dbReference type="Gene3D" id="4.10.1000.10">
    <property type="entry name" value="Zinc finger, CCCH-type"/>
    <property type="match status" value="2"/>
</dbReference>
<feature type="zinc finger region" description="C3H1-type" evidence="5">
    <location>
        <begin position="66"/>
        <end position="89"/>
    </location>
</feature>
<accession>A0A0N5ADH9</accession>
<keyword evidence="2" id="KW-0677">Repeat</keyword>
<evidence type="ECO:0000256" key="3">
    <source>
        <dbReference type="ARBA" id="ARBA00022771"/>
    </source>
</evidence>
<evidence type="ECO:0000259" key="6">
    <source>
        <dbReference type="PROSITE" id="PS50103"/>
    </source>
</evidence>
<dbReference type="FunFam" id="4.10.1000.10:FF:000018">
    <property type="entry name" value="Zinc finger protein"/>
    <property type="match status" value="1"/>
</dbReference>
<dbReference type="PROSITE" id="PS50103">
    <property type="entry name" value="ZF_C3H1"/>
    <property type="match status" value="2"/>
</dbReference>
<keyword evidence="4 5" id="KW-0862">Zinc</keyword>
<dbReference type="STRING" id="451379.A0A0N5ADH9"/>
<evidence type="ECO:0000256" key="5">
    <source>
        <dbReference type="PROSITE-ProRule" id="PRU00723"/>
    </source>
</evidence>
<evidence type="ECO:0000256" key="1">
    <source>
        <dbReference type="ARBA" id="ARBA00022723"/>
    </source>
</evidence>
<feature type="domain" description="C3H1-type" evidence="6">
    <location>
        <begin position="104"/>
        <end position="132"/>
    </location>
</feature>
<keyword evidence="3 5" id="KW-0863">Zinc-finger</keyword>
<dbReference type="GO" id="GO:0008270">
    <property type="term" value="F:zinc ion binding"/>
    <property type="evidence" value="ECO:0007669"/>
    <property type="project" value="UniProtKB-KW"/>
</dbReference>
<feature type="zinc finger region" description="C3H1-type" evidence="5">
    <location>
        <begin position="104"/>
        <end position="132"/>
    </location>
</feature>
<sequence length="239" mass="26182">LDVVNDRNFSSVDDAPNSEVGFAVNLSHNDITSFQSSQHQGCGNQKLPLNKRPLSSFSNKLVYYVMCKGWLEMGGCGFGQNCRFAHGEEELRPSKYVIPVDNPKYKTKLCDKYTRTGVCPYGDRCLFIHPETANSNGFANPYIHPDRVSTVCSIFSLHSVTDDANNEGQSFSADVVKAALASPLTANSFSSSKASSDSGTEFDSDLMWGFTTGIDDPFELAIKSDNIARSLAIEFAKPF</sequence>
<dbReference type="InterPro" id="IPR036855">
    <property type="entry name" value="Znf_CCCH_sf"/>
</dbReference>
<evidence type="ECO:0000313" key="8">
    <source>
        <dbReference type="WBParaSite" id="SMUV_0000223101-mRNA-1"/>
    </source>
</evidence>
<dbReference type="PANTHER" id="PTHR12547">
    <property type="entry name" value="CCCH ZINC FINGER/TIS11-RELATED"/>
    <property type="match status" value="1"/>
</dbReference>
<dbReference type="Pfam" id="PF00642">
    <property type="entry name" value="zf-CCCH"/>
    <property type="match status" value="2"/>
</dbReference>
<dbReference type="GO" id="GO:0005829">
    <property type="term" value="C:cytosol"/>
    <property type="evidence" value="ECO:0007669"/>
    <property type="project" value="TreeGrafter"/>
</dbReference>
<dbReference type="GO" id="GO:0043186">
    <property type="term" value="C:P granule"/>
    <property type="evidence" value="ECO:0007669"/>
    <property type="project" value="UniProtKB-ARBA"/>
</dbReference>
<dbReference type="SUPFAM" id="SSF90229">
    <property type="entry name" value="CCCH zinc finger"/>
    <property type="match status" value="2"/>
</dbReference>
<dbReference type="SMART" id="SM00356">
    <property type="entry name" value="ZnF_C3H1"/>
    <property type="match status" value="2"/>
</dbReference>
<keyword evidence="1 5" id="KW-0479">Metal-binding</keyword>